<evidence type="ECO:0000256" key="1">
    <source>
        <dbReference type="SAM" id="Phobius"/>
    </source>
</evidence>
<gene>
    <name evidence="2" type="ORF">Rhe02_54190</name>
</gene>
<evidence type="ECO:0000313" key="2">
    <source>
        <dbReference type="EMBL" id="GIH07352.1"/>
    </source>
</evidence>
<comment type="caution">
    <text evidence="2">The sequence shown here is derived from an EMBL/GenBank/DDBJ whole genome shotgun (WGS) entry which is preliminary data.</text>
</comment>
<organism evidence="2 3">
    <name type="scientific">Rhizocola hellebori</name>
    <dbReference type="NCBI Taxonomy" id="1392758"/>
    <lineage>
        <taxon>Bacteria</taxon>
        <taxon>Bacillati</taxon>
        <taxon>Actinomycetota</taxon>
        <taxon>Actinomycetes</taxon>
        <taxon>Micromonosporales</taxon>
        <taxon>Micromonosporaceae</taxon>
        <taxon>Rhizocola</taxon>
    </lineage>
</organism>
<feature type="transmembrane region" description="Helical" evidence="1">
    <location>
        <begin position="6"/>
        <end position="27"/>
    </location>
</feature>
<proteinExistence type="predicted"/>
<reference evidence="2" key="1">
    <citation type="submission" date="2021-01" db="EMBL/GenBank/DDBJ databases">
        <title>Whole genome shotgun sequence of Rhizocola hellebori NBRC 109834.</title>
        <authorList>
            <person name="Komaki H."/>
            <person name="Tamura T."/>
        </authorList>
    </citation>
    <scope>NUCLEOTIDE SEQUENCE</scope>
    <source>
        <strain evidence="2">NBRC 109834</strain>
    </source>
</reference>
<dbReference type="Proteomes" id="UP000612899">
    <property type="component" value="Unassembled WGS sequence"/>
</dbReference>
<evidence type="ECO:0000313" key="3">
    <source>
        <dbReference type="Proteomes" id="UP000612899"/>
    </source>
</evidence>
<dbReference type="AlphaFoldDB" id="A0A8J3QCA9"/>
<accession>A0A8J3QCA9</accession>
<dbReference type="RefSeq" id="WP_203911144.1">
    <property type="nucleotide sequence ID" value="NZ_BONY01000036.1"/>
</dbReference>
<protein>
    <submittedName>
        <fullName evidence="2">Uncharacterized protein</fullName>
    </submittedName>
</protein>
<keyword evidence="1" id="KW-0472">Membrane</keyword>
<dbReference type="EMBL" id="BONY01000036">
    <property type="protein sequence ID" value="GIH07352.1"/>
    <property type="molecule type" value="Genomic_DNA"/>
</dbReference>
<keyword evidence="1" id="KW-0812">Transmembrane</keyword>
<keyword evidence="3" id="KW-1185">Reference proteome</keyword>
<sequence>MAVTINGLHVLALVLLVFGVPIGMAYVGDLRQARRNPPQLMHQPPMDFEAYHFGPAHAAHIERVEADLLASLKGDSR</sequence>
<keyword evidence="1" id="KW-1133">Transmembrane helix</keyword>
<name>A0A8J3QCA9_9ACTN</name>